<organism evidence="1 2">
    <name type="scientific">Flemingia macrophylla</name>
    <dbReference type="NCBI Taxonomy" id="520843"/>
    <lineage>
        <taxon>Eukaryota</taxon>
        <taxon>Viridiplantae</taxon>
        <taxon>Streptophyta</taxon>
        <taxon>Embryophyta</taxon>
        <taxon>Tracheophyta</taxon>
        <taxon>Spermatophyta</taxon>
        <taxon>Magnoliopsida</taxon>
        <taxon>eudicotyledons</taxon>
        <taxon>Gunneridae</taxon>
        <taxon>Pentapetalae</taxon>
        <taxon>rosids</taxon>
        <taxon>fabids</taxon>
        <taxon>Fabales</taxon>
        <taxon>Fabaceae</taxon>
        <taxon>Papilionoideae</taxon>
        <taxon>50 kb inversion clade</taxon>
        <taxon>NPAAA clade</taxon>
        <taxon>indigoferoid/millettioid clade</taxon>
        <taxon>Phaseoleae</taxon>
        <taxon>Flemingia</taxon>
    </lineage>
</organism>
<reference evidence="1 2" key="1">
    <citation type="submission" date="2024-08" db="EMBL/GenBank/DDBJ databases">
        <title>Insights into the chromosomal genome structure of Flemingia macrophylla.</title>
        <authorList>
            <person name="Ding Y."/>
            <person name="Zhao Y."/>
            <person name="Bi W."/>
            <person name="Wu M."/>
            <person name="Zhao G."/>
            <person name="Gong Y."/>
            <person name="Li W."/>
            <person name="Zhang P."/>
        </authorList>
    </citation>
    <scope>NUCLEOTIDE SEQUENCE [LARGE SCALE GENOMIC DNA]</scope>
    <source>
        <strain evidence="1">DYQJB</strain>
        <tissue evidence="1">Leaf</tissue>
    </source>
</reference>
<dbReference type="AlphaFoldDB" id="A0ABD1LHM4"/>
<gene>
    <name evidence="1" type="ORF">Fmac_026809</name>
</gene>
<evidence type="ECO:0000313" key="2">
    <source>
        <dbReference type="Proteomes" id="UP001603857"/>
    </source>
</evidence>
<keyword evidence="2" id="KW-1185">Reference proteome</keyword>
<name>A0ABD1LHM4_9FABA</name>
<dbReference type="EMBL" id="JBGMDY010000009">
    <property type="protein sequence ID" value="KAL2322430.1"/>
    <property type="molecule type" value="Genomic_DNA"/>
</dbReference>
<evidence type="ECO:0000313" key="1">
    <source>
        <dbReference type="EMBL" id="KAL2322430.1"/>
    </source>
</evidence>
<comment type="caution">
    <text evidence="1">The sequence shown here is derived from an EMBL/GenBank/DDBJ whole genome shotgun (WGS) entry which is preliminary data.</text>
</comment>
<sequence>MEKYLISPKPSIEKVQFHPFIALHLSCVGKAQSQSQETVKLHRVFLSRCRPLLLCCYNRIWHRKRSSVELNGRFESKCCHEMMDMLTHSYSEVGAFPHLYHVDDHYAILMYVFITPPIDHLKKPSFPISRELKTLKYWKWNKYM</sequence>
<protein>
    <submittedName>
        <fullName evidence="1">Uncharacterized protein</fullName>
    </submittedName>
</protein>
<accession>A0ABD1LHM4</accession>
<dbReference type="Proteomes" id="UP001603857">
    <property type="component" value="Unassembled WGS sequence"/>
</dbReference>
<proteinExistence type="predicted"/>